<dbReference type="SUPFAM" id="SSF88946">
    <property type="entry name" value="Sigma2 domain of RNA polymerase sigma factors"/>
    <property type="match status" value="1"/>
</dbReference>
<dbReference type="InterPro" id="IPR014284">
    <property type="entry name" value="RNA_pol_sigma-70_dom"/>
</dbReference>
<dbReference type="PANTHER" id="PTHR43133:SF46">
    <property type="entry name" value="RNA POLYMERASE SIGMA-70 FACTOR ECF SUBFAMILY"/>
    <property type="match status" value="1"/>
</dbReference>
<dbReference type="NCBIfam" id="TIGR02985">
    <property type="entry name" value="Sig70_bacteroi1"/>
    <property type="match status" value="1"/>
</dbReference>
<evidence type="ECO:0000256" key="4">
    <source>
        <dbReference type="ARBA" id="ARBA00023163"/>
    </source>
</evidence>
<keyword evidence="4" id="KW-0804">Transcription</keyword>
<evidence type="ECO:0000259" key="5">
    <source>
        <dbReference type="Pfam" id="PF04542"/>
    </source>
</evidence>
<dbReference type="Gene3D" id="1.10.1740.10">
    <property type="match status" value="1"/>
</dbReference>
<evidence type="ECO:0000313" key="7">
    <source>
        <dbReference type="EMBL" id="SEW44669.1"/>
    </source>
</evidence>
<dbReference type="InterPro" id="IPR036388">
    <property type="entry name" value="WH-like_DNA-bd_sf"/>
</dbReference>
<dbReference type="STRING" id="29529.SAMN04488122_3363"/>
<evidence type="ECO:0000256" key="3">
    <source>
        <dbReference type="ARBA" id="ARBA00023082"/>
    </source>
</evidence>
<organism evidence="7 8">
    <name type="scientific">Chitinophaga arvensicola</name>
    <dbReference type="NCBI Taxonomy" id="29529"/>
    <lineage>
        <taxon>Bacteria</taxon>
        <taxon>Pseudomonadati</taxon>
        <taxon>Bacteroidota</taxon>
        <taxon>Chitinophagia</taxon>
        <taxon>Chitinophagales</taxon>
        <taxon>Chitinophagaceae</taxon>
        <taxon>Chitinophaga</taxon>
    </lineage>
</organism>
<dbReference type="EMBL" id="FOJG01000001">
    <property type="protein sequence ID" value="SEW44669.1"/>
    <property type="molecule type" value="Genomic_DNA"/>
</dbReference>
<proteinExistence type="inferred from homology"/>
<dbReference type="SUPFAM" id="SSF88659">
    <property type="entry name" value="Sigma3 and sigma4 domains of RNA polymerase sigma factors"/>
    <property type="match status" value="1"/>
</dbReference>
<dbReference type="Proteomes" id="UP000199310">
    <property type="component" value="Unassembled WGS sequence"/>
</dbReference>
<dbReference type="InterPro" id="IPR039425">
    <property type="entry name" value="RNA_pol_sigma-70-like"/>
</dbReference>
<feature type="domain" description="RNA polymerase sigma-70 region 2" evidence="5">
    <location>
        <begin position="20"/>
        <end position="86"/>
    </location>
</feature>
<protein>
    <submittedName>
        <fullName evidence="7">RNA polymerase sigma-70 factor, ECF subfamily</fullName>
    </submittedName>
</protein>
<evidence type="ECO:0000256" key="2">
    <source>
        <dbReference type="ARBA" id="ARBA00023015"/>
    </source>
</evidence>
<keyword evidence="2" id="KW-0805">Transcription regulation</keyword>
<dbReference type="AlphaFoldDB" id="A0A1I0RTY1"/>
<evidence type="ECO:0000259" key="6">
    <source>
        <dbReference type="Pfam" id="PF08281"/>
    </source>
</evidence>
<reference evidence="8" key="1">
    <citation type="submission" date="2016-10" db="EMBL/GenBank/DDBJ databases">
        <authorList>
            <person name="Varghese N."/>
            <person name="Submissions S."/>
        </authorList>
    </citation>
    <scope>NUCLEOTIDE SEQUENCE [LARGE SCALE GENOMIC DNA]</scope>
    <source>
        <strain evidence="8">DSM 3695</strain>
    </source>
</reference>
<dbReference type="InterPro" id="IPR013325">
    <property type="entry name" value="RNA_pol_sigma_r2"/>
</dbReference>
<dbReference type="Gene3D" id="1.10.10.10">
    <property type="entry name" value="Winged helix-like DNA-binding domain superfamily/Winged helix DNA-binding domain"/>
    <property type="match status" value="1"/>
</dbReference>
<dbReference type="GO" id="GO:0006352">
    <property type="term" value="P:DNA-templated transcription initiation"/>
    <property type="evidence" value="ECO:0007669"/>
    <property type="project" value="InterPro"/>
</dbReference>
<feature type="domain" description="RNA polymerase sigma factor 70 region 4 type 2" evidence="6">
    <location>
        <begin position="117"/>
        <end position="168"/>
    </location>
</feature>
<evidence type="ECO:0000313" key="8">
    <source>
        <dbReference type="Proteomes" id="UP000199310"/>
    </source>
</evidence>
<sequence>MERQWLERLSNGDESAFRFLFDHYYPFIYSFALRMTDSDPIAKDIVQDVLIKLWLNRDTLPGIDNLGGYINRMTRNLVLNGMKRKAHEENIIRELHPAPGTSSPTEEAALHRELELLLYKAVNLLPEQQQKVYRMSRSEGLRHEEIAQQLNISRETVKKHMMAALRSLKRYLEEHGSTLGCLAICLLKIHR</sequence>
<dbReference type="InterPro" id="IPR013324">
    <property type="entry name" value="RNA_pol_sigma_r3/r4-like"/>
</dbReference>
<evidence type="ECO:0000256" key="1">
    <source>
        <dbReference type="ARBA" id="ARBA00010641"/>
    </source>
</evidence>
<dbReference type="InterPro" id="IPR014327">
    <property type="entry name" value="RNA_pol_sigma70_bacteroid"/>
</dbReference>
<keyword evidence="8" id="KW-1185">Reference proteome</keyword>
<dbReference type="Pfam" id="PF08281">
    <property type="entry name" value="Sigma70_r4_2"/>
    <property type="match status" value="1"/>
</dbReference>
<dbReference type="InterPro" id="IPR007627">
    <property type="entry name" value="RNA_pol_sigma70_r2"/>
</dbReference>
<dbReference type="GO" id="GO:0003677">
    <property type="term" value="F:DNA binding"/>
    <property type="evidence" value="ECO:0007669"/>
    <property type="project" value="InterPro"/>
</dbReference>
<gene>
    <name evidence="7" type="ORF">SAMN04488122_3363</name>
</gene>
<dbReference type="NCBIfam" id="TIGR02937">
    <property type="entry name" value="sigma70-ECF"/>
    <property type="match status" value="1"/>
</dbReference>
<dbReference type="GO" id="GO:0016987">
    <property type="term" value="F:sigma factor activity"/>
    <property type="evidence" value="ECO:0007669"/>
    <property type="project" value="UniProtKB-KW"/>
</dbReference>
<dbReference type="CDD" id="cd06171">
    <property type="entry name" value="Sigma70_r4"/>
    <property type="match status" value="1"/>
</dbReference>
<comment type="similarity">
    <text evidence="1">Belongs to the sigma-70 factor family. ECF subfamily.</text>
</comment>
<dbReference type="Pfam" id="PF04542">
    <property type="entry name" value="Sigma70_r2"/>
    <property type="match status" value="1"/>
</dbReference>
<name>A0A1I0RTY1_9BACT</name>
<dbReference type="InterPro" id="IPR013249">
    <property type="entry name" value="RNA_pol_sigma70_r4_t2"/>
</dbReference>
<keyword evidence="3" id="KW-0731">Sigma factor</keyword>
<dbReference type="PANTHER" id="PTHR43133">
    <property type="entry name" value="RNA POLYMERASE ECF-TYPE SIGMA FACTO"/>
    <property type="match status" value="1"/>
</dbReference>
<accession>A0A1I0RTY1</accession>